<keyword evidence="5 7" id="KW-0472">Membrane</keyword>
<proteinExistence type="inferred from homology"/>
<evidence type="ECO:0000313" key="10">
    <source>
        <dbReference type="Proteomes" id="UP000005938"/>
    </source>
</evidence>
<feature type="domain" description="TonB-dependent receptor plug" evidence="8">
    <location>
        <begin position="238"/>
        <end position="338"/>
    </location>
</feature>
<keyword evidence="6 7" id="KW-0998">Cell outer membrane</keyword>
<evidence type="ECO:0000256" key="5">
    <source>
        <dbReference type="ARBA" id="ARBA00023136"/>
    </source>
</evidence>
<evidence type="ECO:0000256" key="4">
    <source>
        <dbReference type="ARBA" id="ARBA00022692"/>
    </source>
</evidence>
<protein>
    <submittedName>
        <fullName evidence="9">TonB-dependent receptor</fullName>
    </submittedName>
</protein>
<dbReference type="NCBIfam" id="TIGR04057">
    <property type="entry name" value="SusC_RagA_signa"/>
    <property type="match status" value="1"/>
</dbReference>
<keyword evidence="2 7" id="KW-0813">Transport</keyword>
<dbReference type="InterPro" id="IPR036942">
    <property type="entry name" value="Beta-barrel_TonB_sf"/>
</dbReference>
<dbReference type="Pfam" id="PF07715">
    <property type="entry name" value="Plug"/>
    <property type="match status" value="1"/>
</dbReference>
<dbReference type="PATRIC" id="fig|946077.3.peg.1927"/>
<comment type="subcellular location">
    <subcellularLocation>
        <location evidence="1 7">Cell outer membrane</location>
        <topology evidence="1 7">Multi-pass membrane protein</topology>
    </subcellularLocation>
</comment>
<dbReference type="SUPFAM" id="SSF56935">
    <property type="entry name" value="Porins"/>
    <property type="match status" value="1"/>
</dbReference>
<accession>I0WC85</accession>
<dbReference type="InterPro" id="IPR008969">
    <property type="entry name" value="CarboxyPept-like_regulatory"/>
</dbReference>
<dbReference type="Proteomes" id="UP000005938">
    <property type="component" value="Unassembled WGS sequence"/>
</dbReference>
<dbReference type="NCBIfam" id="TIGR04056">
    <property type="entry name" value="OMP_RagA_SusC"/>
    <property type="match status" value="1"/>
</dbReference>
<dbReference type="OrthoDB" id="9768177at2"/>
<dbReference type="PROSITE" id="PS52016">
    <property type="entry name" value="TONB_DEPENDENT_REC_3"/>
    <property type="match status" value="1"/>
</dbReference>
<comment type="caution">
    <text evidence="9">The sequence shown here is derived from an EMBL/GenBank/DDBJ whole genome shotgun (WGS) entry which is preliminary data.</text>
</comment>
<gene>
    <name evidence="9" type="ORF">W5A_09547</name>
</gene>
<dbReference type="Gene3D" id="2.40.170.20">
    <property type="entry name" value="TonB-dependent receptor, beta-barrel domain"/>
    <property type="match status" value="1"/>
</dbReference>
<dbReference type="Pfam" id="PF13715">
    <property type="entry name" value="CarbopepD_reg_2"/>
    <property type="match status" value="1"/>
</dbReference>
<dbReference type="GO" id="GO:0009279">
    <property type="term" value="C:cell outer membrane"/>
    <property type="evidence" value="ECO:0007669"/>
    <property type="project" value="UniProtKB-SubCell"/>
</dbReference>
<evidence type="ECO:0000256" key="6">
    <source>
        <dbReference type="ARBA" id="ARBA00023237"/>
    </source>
</evidence>
<evidence type="ECO:0000313" key="9">
    <source>
        <dbReference type="EMBL" id="EID74001.1"/>
    </source>
</evidence>
<dbReference type="SUPFAM" id="SSF49464">
    <property type="entry name" value="Carboxypeptidase regulatory domain-like"/>
    <property type="match status" value="1"/>
</dbReference>
<organism evidence="9 10">
    <name type="scientific">Imtechella halotolerans K1</name>
    <dbReference type="NCBI Taxonomy" id="946077"/>
    <lineage>
        <taxon>Bacteria</taxon>
        <taxon>Pseudomonadati</taxon>
        <taxon>Bacteroidota</taxon>
        <taxon>Flavobacteriia</taxon>
        <taxon>Flavobacteriales</taxon>
        <taxon>Flavobacteriaceae</taxon>
        <taxon>Imtechella</taxon>
    </lineage>
</organism>
<dbReference type="Gene3D" id="2.60.40.1120">
    <property type="entry name" value="Carboxypeptidase-like, regulatory domain"/>
    <property type="match status" value="1"/>
</dbReference>
<keyword evidence="4 7" id="KW-0812">Transmembrane</keyword>
<evidence type="ECO:0000256" key="7">
    <source>
        <dbReference type="PROSITE-ProRule" id="PRU01360"/>
    </source>
</evidence>
<evidence type="ECO:0000259" key="8">
    <source>
        <dbReference type="Pfam" id="PF07715"/>
    </source>
</evidence>
<sequence>MKKNLSLYRIRDIAIRKHFNQPPRILLFYFLLFTNLLMSQDLLKREITINLQNVTLKAALNEIEKKGKVSFVYSRSQLPLNQEISIDVTGESLERTLNSFLTPLHIKYEVQESNKHIVLTQQKNVNSTNSLRESNVGVAIGSDQHLNTITGKVIDKSGKPILGVTVLVKGTNVGTTTDVDGLYVVKAYDNQILEFRLIGFATKELAVSGQLSLNVVLEEDVISLDEVVVSTGYQKIPKERATGSFVIANEERLNTQVGVISIREKIQGLLPGVLVQGNSIVIRGQSTINANTQPAIIVDGFPTSLSLDDINPNDIESITVLRDAAAASIWGVRASNGVIVITTKRGDESSKPKFAYTTSLRITEMPEIGALQLANSSQYIDAELESLDRGWFNLSLPNGNIGYSRVYEIYKNRHDGIISNEEAAQQFNILRSNNSYGQTDLFFRNSMSQQHDLSVSGATKTNNYYVSLNFQENKFQSIGNNDSRIKLSIKNTYQIHPKIAISTNVNISQIQSDNNGVGVYSFVRQKPYELFVDANGDYVPVYDGMRSQQRVSDLMAMGFYDWNNNLKRDLDNSDNSTINFAPKIITGLSIDLLDGLKYSGSFMYESRRYRNEAFFNEEMYKTRDLVNRFTRITGSGLDSQLPRGPIFEYNNYNLESLTLRNQLTYSKNLNEDKHRIDAALGTEISKVKSKQEKGRYFNYDKKLLTYSAIDEKTLGEGVTGWNGSVQYLPPIWRPIFEEENRYFSYYFNGAYTYDNRFTASVSGRIDKSNLFGASANDRITPLYSIGGSWNISNERFFNSKVINSLKVRATTGENGNVDKSTSKVLVAIPMVNSYSTGEEYLTIEYPENKELKWETTRTHNFGLDMGMLNNRISLSLDYYIRNSYDLLAFSEADPSLGFSKVYRNTASVENKGFDLAVRTLLFDNDFGWNVDFNISHNKNKVTKVYMPSPTVDNYLTGGYTRQIEGYPIDYVYNYRWAGLSTDGHPQIYDNQGNVYASSDPDVTPEIDWLTYAGSTSPKFYGSLINNLRYKRLKLNTVFTYKFGHVMRLPTVYVRGNGHVLAEVDQRWRQPGDENHTDIPRMYDVLNEPYLRSQFANANDNRTKDASFVRFSSLSLVYDFANGILGKDIKMLQLQAQATNIALWTKNDRGIDPEAIDLRYGHLSLPNPSVYTLGLRVEF</sequence>
<reference evidence="9 10" key="1">
    <citation type="journal article" date="2012" name="J. Bacteriol.">
        <title>Genome Sequence of the Halotolerant Bacterium Imtechella halotolerans K1T.</title>
        <authorList>
            <person name="Kumar S."/>
            <person name="Vikram S."/>
            <person name="Subramanian S."/>
            <person name="Raghava G.P."/>
            <person name="Pinnaka A.K."/>
        </authorList>
    </citation>
    <scope>NUCLEOTIDE SEQUENCE [LARGE SCALE GENOMIC DNA]</scope>
    <source>
        <strain evidence="9 10">K1</strain>
    </source>
</reference>
<dbReference type="AlphaFoldDB" id="I0WC85"/>
<keyword evidence="3 7" id="KW-1134">Transmembrane beta strand</keyword>
<keyword evidence="9" id="KW-0675">Receptor</keyword>
<evidence type="ECO:0000256" key="1">
    <source>
        <dbReference type="ARBA" id="ARBA00004571"/>
    </source>
</evidence>
<dbReference type="Gene3D" id="2.170.130.10">
    <property type="entry name" value="TonB-dependent receptor, plug domain"/>
    <property type="match status" value="1"/>
</dbReference>
<dbReference type="InterPro" id="IPR039426">
    <property type="entry name" value="TonB-dep_rcpt-like"/>
</dbReference>
<dbReference type="InterPro" id="IPR037066">
    <property type="entry name" value="Plug_dom_sf"/>
</dbReference>
<keyword evidence="10" id="KW-1185">Reference proteome</keyword>
<name>I0WC85_9FLAO</name>
<dbReference type="InterPro" id="IPR023996">
    <property type="entry name" value="TonB-dep_OMP_SusC/RagA"/>
</dbReference>
<dbReference type="EMBL" id="AJJU01000014">
    <property type="protein sequence ID" value="EID74001.1"/>
    <property type="molecule type" value="Genomic_DNA"/>
</dbReference>
<dbReference type="eggNOG" id="COG1629">
    <property type="taxonomic scope" value="Bacteria"/>
</dbReference>
<dbReference type="STRING" id="946077.W5A_09547"/>
<dbReference type="InterPro" id="IPR012910">
    <property type="entry name" value="Plug_dom"/>
</dbReference>
<comment type="similarity">
    <text evidence="7">Belongs to the TonB-dependent receptor family.</text>
</comment>
<dbReference type="RefSeq" id="WP_008239921.1">
    <property type="nucleotide sequence ID" value="NZ_AJJU01000014.1"/>
</dbReference>
<dbReference type="InterPro" id="IPR023997">
    <property type="entry name" value="TonB-dep_OMP_SusC/RagA_CS"/>
</dbReference>
<evidence type="ECO:0000256" key="2">
    <source>
        <dbReference type="ARBA" id="ARBA00022448"/>
    </source>
</evidence>
<evidence type="ECO:0000256" key="3">
    <source>
        <dbReference type="ARBA" id="ARBA00022452"/>
    </source>
</evidence>